<reference evidence="3" key="1">
    <citation type="submission" date="2021-01" db="EMBL/GenBank/DDBJ databases">
        <authorList>
            <person name="Corre E."/>
            <person name="Pelletier E."/>
            <person name="Niang G."/>
            <person name="Scheremetjew M."/>
            <person name="Finn R."/>
            <person name="Kale V."/>
            <person name="Holt S."/>
            <person name="Cochrane G."/>
            <person name="Meng A."/>
            <person name="Brown T."/>
            <person name="Cohen L."/>
        </authorList>
    </citation>
    <scope>NUCLEOTIDE SEQUENCE</scope>
    <source>
        <strain evidence="3">CCMP2877</strain>
    </source>
</reference>
<dbReference type="GO" id="GO:0005740">
    <property type="term" value="C:mitochondrial envelope"/>
    <property type="evidence" value="ECO:0007669"/>
    <property type="project" value="InterPro"/>
</dbReference>
<accession>A0A7S1XX62</accession>
<dbReference type="InterPro" id="IPR002124">
    <property type="entry name" value="Cyt_c_oxidase_su5b"/>
</dbReference>
<sequence length="137" mass="15296">MLARALRTSMRPLAAAAARRAPMAPVRALAIESDGLIPDIEDQVFGRRKMELDAEKSGDLLFNRDPIVPPVGAGTKENPILVPSEFKERVVGFEDPDTHQIAWFCLQADATYYIESVDKYFKLHTIENPPVVTVDHH</sequence>
<organism evidence="3">
    <name type="scientific">Phaeomonas parva</name>
    <dbReference type="NCBI Taxonomy" id="124430"/>
    <lineage>
        <taxon>Eukaryota</taxon>
        <taxon>Sar</taxon>
        <taxon>Stramenopiles</taxon>
        <taxon>Ochrophyta</taxon>
        <taxon>Pinguiophyceae</taxon>
        <taxon>Pinguiochrysidales</taxon>
        <taxon>Pinguiochrysidaceae</taxon>
        <taxon>Phaeomonas</taxon>
    </lineage>
</organism>
<dbReference type="Pfam" id="PF01215">
    <property type="entry name" value="COX5B"/>
    <property type="match status" value="1"/>
</dbReference>
<dbReference type="InterPro" id="IPR036972">
    <property type="entry name" value="Cyt_c_oxidase_su5b_sf"/>
</dbReference>
<dbReference type="PANTHER" id="PTHR10122">
    <property type="entry name" value="CYTOCHROME C OXIDASE SUBUNIT 5B, MITOCHONDRIAL"/>
    <property type="match status" value="1"/>
</dbReference>
<dbReference type="Gene3D" id="2.60.11.10">
    <property type="entry name" value="Cytochrome c oxidase, subunit Vb"/>
    <property type="match status" value="1"/>
</dbReference>
<dbReference type="PANTHER" id="PTHR10122:SF0">
    <property type="entry name" value="CYTOCHROME C OXIDASE SUBUNIT 5B, ISOFORM A-RELATED"/>
    <property type="match status" value="1"/>
</dbReference>
<proteinExistence type="predicted"/>
<evidence type="ECO:0000256" key="1">
    <source>
        <dbReference type="ARBA" id="ARBA00022723"/>
    </source>
</evidence>
<name>A0A7S1XX62_9STRA</name>
<gene>
    <name evidence="3" type="ORF">PPAR1163_LOCUS26422</name>
</gene>
<protein>
    <submittedName>
        <fullName evidence="3">Uncharacterized protein</fullName>
    </submittedName>
</protein>
<evidence type="ECO:0000313" key="3">
    <source>
        <dbReference type="EMBL" id="CAD9267991.1"/>
    </source>
</evidence>
<keyword evidence="2" id="KW-0862">Zinc</keyword>
<dbReference type="SUPFAM" id="SSF57802">
    <property type="entry name" value="Rubredoxin-like"/>
    <property type="match status" value="1"/>
</dbReference>
<dbReference type="GO" id="GO:0046872">
    <property type="term" value="F:metal ion binding"/>
    <property type="evidence" value="ECO:0007669"/>
    <property type="project" value="UniProtKB-KW"/>
</dbReference>
<evidence type="ECO:0000256" key="2">
    <source>
        <dbReference type="ARBA" id="ARBA00022833"/>
    </source>
</evidence>
<dbReference type="GO" id="GO:0045277">
    <property type="term" value="C:respiratory chain complex IV"/>
    <property type="evidence" value="ECO:0007669"/>
    <property type="project" value="InterPro"/>
</dbReference>
<dbReference type="EMBL" id="HBGJ01042105">
    <property type="protein sequence ID" value="CAD9267991.1"/>
    <property type="molecule type" value="Transcribed_RNA"/>
</dbReference>
<dbReference type="AlphaFoldDB" id="A0A7S1XX62"/>
<dbReference type="GO" id="GO:0006123">
    <property type="term" value="P:mitochondrial electron transport, cytochrome c to oxygen"/>
    <property type="evidence" value="ECO:0007669"/>
    <property type="project" value="InterPro"/>
</dbReference>
<keyword evidence="1" id="KW-0479">Metal-binding</keyword>